<feature type="domain" description="C-type lectin" evidence="2">
    <location>
        <begin position="39"/>
        <end position="166"/>
    </location>
</feature>
<evidence type="ECO:0000313" key="3">
    <source>
        <dbReference type="Proteomes" id="UP000025227"/>
    </source>
</evidence>
<dbReference type="Pfam" id="PF00059">
    <property type="entry name" value="Lectin_C"/>
    <property type="match status" value="1"/>
</dbReference>
<proteinExistence type="predicted"/>
<dbReference type="InterPro" id="IPR001304">
    <property type="entry name" value="C-type_lectin-like"/>
</dbReference>
<name>A0A7I4YH93_HAECO</name>
<dbReference type="CDD" id="cd00037">
    <property type="entry name" value="CLECT"/>
    <property type="match status" value="1"/>
</dbReference>
<evidence type="ECO:0000313" key="4">
    <source>
        <dbReference type="WBParaSite" id="HCON_00100210-00001"/>
    </source>
</evidence>
<dbReference type="InterPro" id="IPR050111">
    <property type="entry name" value="C-type_lectin/snaclec_domain"/>
</dbReference>
<evidence type="ECO:0000256" key="1">
    <source>
        <dbReference type="SAM" id="SignalP"/>
    </source>
</evidence>
<dbReference type="AlphaFoldDB" id="A0A7I4YH93"/>
<feature type="signal peptide" evidence="1">
    <location>
        <begin position="1"/>
        <end position="21"/>
    </location>
</feature>
<dbReference type="WBParaSite" id="HCON_00100210-00001">
    <property type="protein sequence ID" value="HCON_00100210-00001"/>
    <property type="gene ID" value="HCON_00100210"/>
</dbReference>
<organism evidence="3 4">
    <name type="scientific">Haemonchus contortus</name>
    <name type="common">Barber pole worm</name>
    <dbReference type="NCBI Taxonomy" id="6289"/>
    <lineage>
        <taxon>Eukaryota</taxon>
        <taxon>Metazoa</taxon>
        <taxon>Ecdysozoa</taxon>
        <taxon>Nematoda</taxon>
        <taxon>Chromadorea</taxon>
        <taxon>Rhabditida</taxon>
        <taxon>Rhabditina</taxon>
        <taxon>Rhabditomorpha</taxon>
        <taxon>Strongyloidea</taxon>
        <taxon>Trichostrongylidae</taxon>
        <taxon>Haemonchus</taxon>
    </lineage>
</organism>
<reference evidence="4" key="1">
    <citation type="submission" date="2020-12" db="UniProtKB">
        <authorList>
            <consortium name="WormBaseParasite"/>
        </authorList>
    </citation>
    <scope>IDENTIFICATION</scope>
    <source>
        <strain evidence="4">MHco3</strain>
    </source>
</reference>
<sequence length="175" mass="20412">MPAQTIRTIAGIMLLLNVVISEPQPCSPWVFDEETEKYYRKFCNPLTVSDAEEACKEVGGNLVTICTEDENNFVASLARTHRGSRNELLPTWIGLYRDPQNRYEYLWTNGAKCDYRRWRWDPDFYANEEDPEYSSQNRVFMYSNGRAQDNTWSIAAPDKQLHYICEKEKSSDQTS</sequence>
<dbReference type="Gene3D" id="3.10.100.10">
    <property type="entry name" value="Mannose-Binding Protein A, subunit A"/>
    <property type="match status" value="1"/>
</dbReference>
<keyword evidence="1" id="KW-0732">Signal</keyword>
<evidence type="ECO:0000259" key="2">
    <source>
        <dbReference type="PROSITE" id="PS50041"/>
    </source>
</evidence>
<keyword evidence="3" id="KW-1185">Reference proteome</keyword>
<dbReference type="PANTHER" id="PTHR22803">
    <property type="entry name" value="MANNOSE, PHOSPHOLIPASE, LECTIN RECEPTOR RELATED"/>
    <property type="match status" value="1"/>
</dbReference>
<dbReference type="Proteomes" id="UP000025227">
    <property type="component" value="Unplaced"/>
</dbReference>
<dbReference type="InterPro" id="IPR016186">
    <property type="entry name" value="C-type_lectin-like/link_sf"/>
</dbReference>
<dbReference type="InterPro" id="IPR016187">
    <property type="entry name" value="CTDL_fold"/>
</dbReference>
<dbReference type="OrthoDB" id="441660at2759"/>
<dbReference type="SMART" id="SM00034">
    <property type="entry name" value="CLECT"/>
    <property type="match status" value="1"/>
</dbReference>
<dbReference type="PROSITE" id="PS50041">
    <property type="entry name" value="C_TYPE_LECTIN_2"/>
    <property type="match status" value="1"/>
</dbReference>
<dbReference type="SUPFAM" id="SSF56436">
    <property type="entry name" value="C-type lectin-like"/>
    <property type="match status" value="1"/>
</dbReference>
<protein>
    <submittedName>
        <fullName evidence="4">C-type lectin domain-containing protein</fullName>
    </submittedName>
</protein>
<accession>A0A7I4YH93</accession>
<feature type="chain" id="PRO_5029570771" evidence="1">
    <location>
        <begin position="22"/>
        <end position="175"/>
    </location>
</feature>